<feature type="domain" description="LysM" evidence="7">
    <location>
        <begin position="215"/>
        <end position="261"/>
    </location>
</feature>
<keyword evidence="9" id="KW-1185">Reference proteome</keyword>
<dbReference type="SUPFAM" id="SSF54106">
    <property type="entry name" value="LysM domain"/>
    <property type="match status" value="3"/>
</dbReference>
<evidence type="ECO:0000256" key="3">
    <source>
        <dbReference type="ARBA" id="ARBA00023026"/>
    </source>
</evidence>
<keyword evidence="3" id="KW-0843">Virulence</keyword>
<dbReference type="PANTHER" id="PTHR34997">
    <property type="entry name" value="AM15"/>
    <property type="match status" value="1"/>
</dbReference>
<dbReference type="InterPro" id="IPR036779">
    <property type="entry name" value="LysM_dom_sf"/>
</dbReference>
<dbReference type="PANTHER" id="PTHR34997:SF2">
    <property type="entry name" value="LYSM DOMAIN-CONTAINING PROTEIN-RELATED"/>
    <property type="match status" value="1"/>
</dbReference>
<dbReference type="InterPro" id="IPR052210">
    <property type="entry name" value="LysM1-like"/>
</dbReference>
<comment type="similarity">
    <text evidence="4">Belongs to the secreted LysM effector family.</text>
</comment>
<dbReference type="SMART" id="SM00257">
    <property type="entry name" value="LysM"/>
    <property type="match status" value="3"/>
</dbReference>
<feature type="domain" description="LysM" evidence="7">
    <location>
        <begin position="293"/>
        <end position="339"/>
    </location>
</feature>
<feature type="region of interest" description="Disordered" evidence="5">
    <location>
        <begin position="185"/>
        <end position="205"/>
    </location>
</feature>
<dbReference type="Proteomes" id="UP000813444">
    <property type="component" value="Unassembled WGS sequence"/>
</dbReference>
<dbReference type="Gene3D" id="3.10.350.10">
    <property type="entry name" value="LysM domain"/>
    <property type="match status" value="3"/>
</dbReference>
<gene>
    <name evidence="8" type="ORF">B0I35DRAFT_354242</name>
</gene>
<proteinExistence type="inferred from homology"/>
<evidence type="ECO:0000256" key="2">
    <source>
        <dbReference type="ARBA" id="ARBA00022729"/>
    </source>
</evidence>
<dbReference type="CDD" id="cd00118">
    <property type="entry name" value="LysM"/>
    <property type="match status" value="3"/>
</dbReference>
<dbReference type="AlphaFoldDB" id="A0A8K0SU26"/>
<dbReference type="EMBL" id="JAGPNK010000008">
    <property type="protein sequence ID" value="KAH7317179.1"/>
    <property type="molecule type" value="Genomic_DNA"/>
</dbReference>
<evidence type="ECO:0000256" key="1">
    <source>
        <dbReference type="ARBA" id="ARBA00022669"/>
    </source>
</evidence>
<keyword evidence="1" id="KW-0147">Chitin-binding</keyword>
<sequence length="342" mass="36337">MLLQLSLVLLVAGVQLGHCLVVGRASNQTRLLADEPAYPYDPDTSPYCSWWMDHVGGLYCPDVPLGWQISVQDFLRWNPSLGPVCEGLLPAETSYCVETTGEPEEPTPTDPGNGIETPLPYQPGMIGNCDKFYLVPEGGGCQSIADANGISLAEFITWNPKVGSTCGGLWADVYVCVSVMGHEPKPTTTASPTTPPNGITTPVPTQPEIVGNCDKFHLVEQDESCASIARAYGISQSQFLTWNPKAGNTCSGLWADAYACVSIIGHEPTPTSPGNGVATPSPIQNGMTPNCKTFHFVQADETCRTISARYGITVANFVAWNPAVGSTCAGLWGSTYACVAVL</sequence>
<evidence type="ECO:0000259" key="7">
    <source>
        <dbReference type="PROSITE" id="PS51782"/>
    </source>
</evidence>
<feature type="domain" description="LysM" evidence="7">
    <location>
        <begin position="131"/>
        <end position="177"/>
    </location>
</feature>
<comment type="caution">
    <text evidence="8">The sequence shown here is derived from an EMBL/GenBank/DDBJ whole genome shotgun (WGS) entry which is preliminary data.</text>
</comment>
<dbReference type="Pfam" id="PF01476">
    <property type="entry name" value="LysM"/>
    <property type="match status" value="2"/>
</dbReference>
<organism evidence="8 9">
    <name type="scientific">Stachybotrys elegans</name>
    <dbReference type="NCBI Taxonomy" id="80388"/>
    <lineage>
        <taxon>Eukaryota</taxon>
        <taxon>Fungi</taxon>
        <taxon>Dikarya</taxon>
        <taxon>Ascomycota</taxon>
        <taxon>Pezizomycotina</taxon>
        <taxon>Sordariomycetes</taxon>
        <taxon>Hypocreomycetidae</taxon>
        <taxon>Hypocreales</taxon>
        <taxon>Stachybotryaceae</taxon>
        <taxon>Stachybotrys</taxon>
    </lineage>
</organism>
<feature type="chain" id="PRO_5035438931" evidence="6">
    <location>
        <begin position="20"/>
        <end position="342"/>
    </location>
</feature>
<keyword evidence="2 6" id="KW-0732">Signal</keyword>
<dbReference type="PROSITE" id="PS51782">
    <property type="entry name" value="LYSM"/>
    <property type="match status" value="3"/>
</dbReference>
<reference evidence="8" key="1">
    <citation type="journal article" date="2021" name="Nat. Commun.">
        <title>Genetic determinants of endophytism in the Arabidopsis root mycobiome.</title>
        <authorList>
            <person name="Mesny F."/>
            <person name="Miyauchi S."/>
            <person name="Thiergart T."/>
            <person name="Pickel B."/>
            <person name="Atanasova L."/>
            <person name="Karlsson M."/>
            <person name="Huettel B."/>
            <person name="Barry K.W."/>
            <person name="Haridas S."/>
            <person name="Chen C."/>
            <person name="Bauer D."/>
            <person name="Andreopoulos W."/>
            <person name="Pangilinan J."/>
            <person name="LaButti K."/>
            <person name="Riley R."/>
            <person name="Lipzen A."/>
            <person name="Clum A."/>
            <person name="Drula E."/>
            <person name="Henrissat B."/>
            <person name="Kohler A."/>
            <person name="Grigoriev I.V."/>
            <person name="Martin F.M."/>
            <person name="Hacquard S."/>
        </authorList>
    </citation>
    <scope>NUCLEOTIDE SEQUENCE</scope>
    <source>
        <strain evidence="8">MPI-CAGE-CH-0235</strain>
    </source>
</reference>
<protein>
    <submittedName>
        <fullName evidence="8">LysM domain protein</fullName>
    </submittedName>
</protein>
<accession>A0A8K0SU26</accession>
<evidence type="ECO:0000313" key="8">
    <source>
        <dbReference type="EMBL" id="KAH7317179.1"/>
    </source>
</evidence>
<evidence type="ECO:0000313" key="9">
    <source>
        <dbReference type="Proteomes" id="UP000813444"/>
    </source>
</evidence>
<dbReference type="OrthoDB" id="2281372at2759"/>
<evidence type="ECO:0000256" key="6">
    <source>
        <dbReference type="SAM" id="SignalP"/>
    </source>
</evidence>
<name>A0A8K0SU26_9HYPO</name>
<evidence type="ECO:0000256" key="5">
    <source>
        <dbReference type="SAM" id="MobiDB-lite"/>
    </source>
</evidence>
<feature type="signal peptide" evidence="6">
    <location>
        <begin position="1"/>
        <end position="19"/>
    </location>
</feature>
<dbReference type="GO" id="GO:0008061">
    <property type="term" value="F:chitin binding"/>
    <property type="evidence" value="ECO:0007669"/>
    <property type="project" value="UniProtKB-KW"/>
</dbReference>
<dbReference type="InterPro" id="IPR018392">
    <property type="entry name" value="LysM"/>
</dbReference>
<evidence type="ECO:0000256" key="4">
    <source>
        <dbReference type="ARBA" id="ARBA00044955"/>
    </source>
</evidence>